<evidence type="ECO:0000256" key="3">
    <source>
        <dbReference type="ARBA" id="ARBA00005842"/>
    </source>
</evidence>
<dbReference type="PANTHER" id="PTHR11088">
    <property type="entry name" value="TRNA DIMETHYLALLYLTRANSFERASE"/>
    <property type="match status" value="1"/>
</dbReference>
<comment type="caution">
    <text evidence="10">Lacks conserved residue(s) required for the propagation of feature annotation.</text>
</comment>
<feature type="region of interest" description="Interaction with substrate tRNA" evidence="10">
    <location>
        <begin position="159"/>
        <end position="163"/>
    </location>
</feature>
<dbReference type="InterPro" id="IPR018022">
    <property type="entry name" value="IPT"/>
</dbReference>
<evidence type="ECO:0000256" key="11">
    <source>
        <dbReference type="RuleBase" id="RU003783"/>
    </source>
</evidence>
<keyword evidence="15" id="KW-1185">Reference proteome</keyword>
<dbReference type="GO" id="GO:0005524">
    <property type="term" value="F:ATP binding"/>
    <property type="evidence" value="ECO:0007669"/>
    <property type="project" value="UniProtKB-UniRule"/>
</dbReference>
<evidence type="ECO:0000256" key="12">
    <source>
        <dbReference type="RuleBase" id="RU003784"/>
    </source>
</evidence>
<dbReference type="Gene3D" id="3.40.50.300">
    <property type="entry name" value="P-loop containing nucleotide triphosphate hydrolases"/>
    <property type="match status" value="1"/>
</dbReference>
<comment type="cofactor">
    <cofactor evidence="1 10">
        <name>Mg(2+)</name>
        <dbReference type="ChEBI" id="CHEBI:18420"/>
    </cofactor>
</comment>
<dbReference type="STRING" id="456.Ljor_1833"/>
<evidence type="ECO:0000256" key="9">
    <source>
        <dbReference type="ARBA" id="ARBA00049563"/>
    </source>
</evidence>
<feature type="site" description="Interaction with substrate tRNA" evidence="10">
    <location>
        <position position="123"/>
    </location>
</feature>
<reference evidence="14 15" key="1">
    <citation type="submission" date="2015-11" db="EMBL/GenBank/DDBJ databases">
        <title>Genomic analysis of 38 Legionella species identifies large and diverse effector repertoires.</title>
        <authorList>
            <person name="Burstein D."/>
            <person name="Amaro F."/>
            <person name="Zusman T."/>
            <person name="Lifshitz Z."/>
            <person name="Cohen O."/>
            <person name="Gilbert J.A."/>
            <person name="Pupko T."/>
            <person name="Shuman H.A."/>
            <person name="Segal G."/>
        </authorList>
    </citation>
    <scope>NUCLEOTIDE SEQUENCE [LARGE SCALE GENOMIC DNA]</scope>
    <source>
        <strain evidence="14 15">BL-540</strain>
    </source>
</reference>
<feature type="region of interest" description="Interaction with substrate tRNA" evidence="10">
    <location>
        <begin position="35"/>
        <end position="38"/>
    </location>
</feature>
<evidence type="ECO:0000256" key="13">
    <source>
        <dbReference type="RuleBase" id="RU003785"/>
    </source>
</evidence>
<comment type="catalytic activity">
    <reaction evidence="9 10 11">
        <text>adenosine(37) in tRNA + dimethylallyl diphosphate = N(6)-dimethylallyladenosine(37) in tRNA + diphosphate</text>
        <dbReference type="Rhea" id="RHEA:26482"/>
        <dbReference type="Rhea" id="RHEA-COMP:10162"/>
        <dbReference type="Rhea" id="RHEA-COMP:10375"/>
        <dbReference type="ChEBI" id="CHEBI:33019"/>
        <dbReference type="ChEBI" id="CHEBI:57623"/>
        <dbReference type="ChEBI" id="CHEBI:74411"/>
        <dbReference type="ChEBI" id="CHEBI:74415"/>
        <dbReference type="EC" id="2.5.1.75"/>
    </reaction>
</comment>
<dbReference type="EMBL" id="LNYJ01000011">
    <property type="protein sequence ID" value="KTD17527.1"/>
    <property type="molecule type" value="Genomic_DNA"/>
</dbReference>
<dbReference type="NCBIfam" id="TIGR00174">
    <property type="entry name" value="miaA"/>
    <property type="match status" value="1"/>
</dbReference>
<accession>A0A0W0VBN1</accession>
<comment type="subunit">
    <text evidence="10">Monomer.</text>
</comment>
<evidence type="ECO:0000256" key="2">
    <source>
        <dbReference type="ARBA" id="ARBA00003213"/>
    </source>
</evidence>
<evidence type="ECO:0000256" key="4">
    <source>
        <dbReference type="ARBA" id="ARBA00022679"/>
    </source>
</evidence>
<dbReference type="HAMAP" id="MF_00185">
    <property type="entry name" value="IPP_trans"/>
    <property type="match status" value="1"/>
</dbReference>
<evidence type="ECO:0000256" key="6">
    <source>
        <dbReference type="ARBA" id="ARBA00022741"/>
    </source>
</evidence>
<dbReference type="GO" id="GO:0006400">
    <property type="term" value="P:tRNA modification"/>
    <property type="evidence" value="ECO:0007669"/>
    <property type="project" value="TreeGrafter"/>
</dbReference>
<keyword evidence="5 10" id="KW-0819">tRNA processing</keyword>
<evidence type="ECO:0000256" key="8">
    <source>
        <dbReference type="ARBA" id="ARBA00022842"/>
    </source>
</evidence>
<dbReference type="GO" id="GO:0052381">
    <property type="term" value="F:tRNA dimethylallyltransferase activity"/>
    <property type="evidence" value="ECO:0007669"/>
    <property type="project" value="UniProtKB-UniRule"/>
</dbReference>
<comment type="similarity">
    <text evidence="3 10 13">Belongs to the IPP transferase family.</text>
</comment>
<dbReference type="RefSeq" id="WP_058471273.1">
    <property type="nucleotide sequence ID" value="NZ_CAAAIC010000008.1"/>
</dbReference>
<evidence type="ECO:0000256" key="10">
    <source>
        <dbReference type="HAMAP-Rule" id="MF_00185"/>
    </source>
</evidence>
<sequence length="316" mass="36379">MTNTVFCLMGPTASGKTALATELIKHFPLEIISVDSAMIYKEMSIGTAKPSPQELKETPHHLIDIIEPSESYSAAEFCEDAIELIEAIFERKKYPLLVGGTMMYFNALQQGLSTLPQADELIRAELLRQAERHGWSYLHEQLNQVDPESANRIHPNDTQRIQRALEVYQITGKPLSYFWNEQKGAGKYHFINLILFPQRREWLHERIALRFEQMLAKDFVGEVAQLLQKWQLPPTSPSMKSVGYRQVINYLAGDYNYDTLRQKGVAATRQLAKRQLTWLRTWPQGIYFDCEDFTDTKEKIVALMQKILDNSTPIPN</sequence>
<evidence type="ECO:0000256" key="7">
    <source>
        <dbReference type="ARBA" id="ARBA00022840"/>
    </source>
</evidence>
<dbReference type="SUPFAM" id="SSF52540">
    <property type="entry name" value="P-loop containing nucleoside triphosphate hydrolases"/>
    <property type="match status" value="1"/>
</dbReference>
<dbReference type="InterPro" id="IPR039657">
    <property type="entry name" value="Dimethylallyltransferase"/>
</dbReference>
<keyword evidence="8 10" id="KW-0460">Magnesium</keyword>
<protein>
    <recommendedName>
        <fullName evidence="10">tRNA dimethylallyltransferase</fullName>
        <ecNumber evidence="10">2.5.1.75</ecNumber>
    </recommendedName>
    <alternativeName>
        <fullName evidence="10">Dimethylallyl diphosphate:tRNA dimethylallyltransferase</fullName>
        <shortName evidence="10">DMAPP:tRNA dimethylallyltransferase</shortName>
        <shortName evidence="10">DMATase</shortName>
    </alternativeName>
    <alternativeName>
        <fullName evidence="10">Isopentenyl-diphosphate:tRNA isopentenyltransferase</fullName>
        <shortName evidence="10">IPP transferase</shortName>
        <shortName evidence="10">IPPT</shortName>
        <shortName evidence="10">IPTase</shortName>
    </alternativeName>
</protein>
<feature type="site" description="Interaction with substrate tRNA" evidence="10">
    <location>
        <position position="101"/>
    </location>
</feature>
<dbReference type="PANTHER" id="PTHR11088:SF60">
    <property type="entry name" value="TRNA DIMETHYLALLYLTRANSFERASE"/>
    <property type="match status" value="1"/>
</dbReference>
<dbReference type="EC" id="2.5.1.75" evidence="10"/>
<dbReference type="Pfam" id="PF01715">
    <property type="entry name" value="IPPT"/>
    <property type="match status" value="1"/>
</dbReference>
<organism evidence="14 15">
    <name type="scientific">Legionella jordanis</name>
    <dbReference type="NCBI Taxonomy" id="456"/>
    <lineage>
        <taxon>Bacteria</taxon>
        <taxon>Pseudomonadati</taxon>
        <taxon>Pseudomonadota</taxon>
        <taxon>Gammaproteobacteria</taxon>
        <taxon>Legionellales</taxon>
        <taxon>Legionellaceae</taxon>
        <taxon>Legionella</taxon>
    </lineage>
</organism>
<gene>
    <name evidence="10 14" type="primary">miaA</name>
    <name evidence="14" type="ORF">Ljor_1833</name>
</gene>
<evidence type="ECO:0000313" key="15">
    <source>
        <dbReference type="Proteomes" id="UP000055035"/>
    </source>
</evidence>
<proteinExistence type="inferred from homology"/>
<feature type="binding site" evidence="10">
    <location>
        <begin position="10"/>
        <end position="17"/>
    </location>
    <ligand>
        <name>ATP</name>
        <dbReference type="ChEBI" id="CHEBI:30616"/>
    </ligand>
</feature>
<dbReference type="InterPro" id="IPR027417">
    <property type="entry name" value="P-loop_NTPase"/>
</dbReference>
<name>A0A0W0VBN1_9GAMM</name>
<comment type="caution">
    <text evidence="14">The sequence shown here is derived from an EMBL/GenBank/DDBJ whole genome shotgun (WGS) entry which is preliminary data.</text>
</comment>
<evidence type="ECO:0000256" key="1">
    <source>
        <dbReference type="ARBA" id="ARBA00001946"/>
    </source>
</evidence>
<feature type="binding site" evidence="10">
    <location>
        <begin position="12"/>
        <end position="17"/>
    </location>
    <ligand>
        <name>substrate</name>
    </ligand>
</feature>
<keyword evidence="6 10" id="KW-0547">Nucleotide-binding</keyword>
<dbReference type="Gene3D" id="1.10.20.140">
    <property type="match status" value="1"/>
</dbReference>
<evidence type="ECO:0000256" key="5">
    <source>
        <dbReference type="ARBA" id="ARBA00022694"/>
    </source>
</evidence>
<comment type="function">
    <text evidence="2 10 12">Catalyzes the transfer of a dimethylallyl group onto the adenine at position 37 in tRNAs that read codons beginning with uridine, leading to the formation of N6-(dimethylallyl)adenosine (i(6)A).</text>
</comment>
<keyword evidence="4 10" id="KW-0808">Transferase</keyword>
<dbReference type="FunFam" id="1.10.20.140:FF:000001">
    <property type="entry name" value="tRNA dimethylallyltransferase"/>
    <property type="match status" value="1"/>
</dbReference>
<dbReference type="PATRIC" id="fig|456.5.peg.1956"/>
<keyword evidence="7 10" id="KW-0067">ATP-binding</keyword>
<dbReference type="AlphaFoldDB" id="A0A0W0VBN1"/>
<dbReference type="OrthoDB" id="9776390at2"/>
<evidence type="ECO:0000313" key="14">
    <source>
        <dbReference type="EMBL" id="KTD17527.1"/>
    </source>
</evidence>
<dbReference type="Proteomes" id="UP000055035">
    <property type="component" value="Unassembled WGS sequence"/>
</dbReference>